<name>T2KMU7_FORAG</name>
<dbReference type="Proteomes" id="UP000016160">
    <property type="component" value="Chromosome"/>
</dbReference>
<evidence type="ECO:0000259" key="2">
    <source>
        <dbReference type="Pfam" id="PF00535"/>
    </source>
</evidence>
<accession>T2KMU7</accession>
<dbReference type="PANTHER" id="PTHR22916:SF64">
    <property type="entry name" value="TRANSFERASE, PUTATIVE-RELATED"/>
    <property type="match status" value="1"/>
</dbReference>
<feature type="domain" description="Glycosyltransferase 2-like" evidence="2">
    <location>
        <begin position="6"/>
        <end position="137"/>
    </location>
</feature>
<evidence type="ECO:0000256" key="1">
    <source>
        <dbReference type="SAM" id="Phobius"/>
    </source>
</evidence>
<keyword evidence="1" id="KW-0472">Membrane</keyword>
<protein>
    <submittedName>
        <fullName evidence="3">Glycosyltransferase (GT2)</fullName>
    </submittedName>
</protein>
<organism evidence="3 4">
    <name type="scientific">Formosa agariphila (strain DSM 15362 / KCTC 12365 / LMG 23005 / KMM 3901 / M-2Alg 35-1)</name>
    <dbReference type="NCBI Taxonomy" id="1347342"/>
    <lineage>
        <taxon>Bacteria</taxon>
        <taxon>Pseudomonadati</taxon>
        <taxon>Bacteroidota</taxon>
        <taxon>Flavobacteriia</taxon>
        <taxon>Flavobacteriales</taxon>
        <taxon>Flavobacteriaceae</taxon>
        <taxon>Formosa</taxon>
    </lineage>
</organism>
<dbReference type="eggNOG" id="COG1215">
    <property type="taxonomic scope" value="Bacteria"/>
</dbReference>
<evidence type="ECO:0000313" key="4">
    <source>
        <dbReference type="Proteomes" id="UP000016160"/>
    </source>
</evidence>
<gene>
    <name evidence="3" type="ORF">BN863_23630</name>
</gene>
<dbReference type="InterPro" id="IPR001173">
    <property type="entry name" value="Glyco_trans_2-like"/>
</dbReference>
<dbReference type="Pfam" id="PF00535">
    <property type="entry name" value="Glycos_transf_2"/>
    <property type="match status" value="1"/>
</dbReference>
<reference evidence="3 4" key="1">
    <citation type="journal article" date="2013" name="Appl. Environ. Microbiol.">
        <title>The genome of the alga-associated marine flavobacterium Formosa agariphila KMM 3901T reveals a broad potential for degradation of algal polysaccharides.</title>
        <authorList>
            <person name="Mann A.J."/>
            <person name="Hahnke R.L."/>
            <person name="Huang S."/>
            <person name="Werner J."/>
            <person name="Xing P."/>
            <person name="Barbeyron T."/>
            <person name="Huettel B."/>
            <person name="Stueber K."/>
            <person name="Reinhardt R."/>
            <person name="Harder J."/>
            <person name="Gloeckner F.O."/>
            <person name="Amann R.I."/>
            <person name="Teeling H."/>
        </authorList>
    </citation>
    <scope>NUCLEOTIDE SEQUENCE [LARGE SCALE GENOMIC DNA]</scope>
    <source>
        <strain evidence="4">DSM 15362 / KCTC 12365 / LMG 23005 / KMM 3901</strain>
    </source>
</reference>
<keyword evidence="4" id="KW-1185">Reference proteome</keyword>
<dbReference type="PANTHER" id="PTHR22916">
    <property type="entry name" value="GLYCOSYLTRANSFERASE"/>
    <property type="match status" value="1"/>
</dbReference>
<evidence type="ECO:0000313" key="3">
    <source>
        <dbReference type="EMBL" id="CDF80075.1"/>
    </source>
</evidence>
<dbReference type="GO" id="GO:0016758">
    <property type="term" value="F:hexosyltransferase activity"/>
    <property type="evidence" value="ECO:0007669"/>
    <property type="project" value="UniProtKB-ARBA"/>
</dbReference>
<dbReference type="AlphaFoldDB" id="T2KMU7"/>
<keyword evidence="1" id="KW-1133">Transmembrane helix</keyword>
<dbReference type="InterPro" id="IPR029044">
    <property type="entry name" value="Nucleotide-diphossugar_trans"/>
</dbReference>
<keyword evidence="3" id="KW-0808">Transferase</keyword>
<feature type="transmembrane region" description="Helical" evidence="1">
    <location>
        <begin position="265"/>
        <end position="283"/>
    </location>
</feature>
<feature type="transmembrane region" description="Helical" evidence="1">
    <location>
        <begin position="240"/>
        <end position="260"/>
    </location>
</feature>
<dbReference type="RefSeq" id="WP_038530821.1">
    <property type="nucleotide sequence ID" value="NZ_HG315671.1"/>
</dbReference>
<dbReference type="HOGENOM" id="CLU_025996_19_1_10"/>
<dbReference type="STRING" id="1347342.BN863_23630"/>
<dbReference type="SUPFAM" id="SSF53448">
    <property type="entry name" value="Nucleotide-diphospho-sugar transferases"/>
    <property type="match status" value="1"/>
</dbReference>
<dbReference type="Gene3D" id="3.90.550.10">
    <property type="entry name" value="Spore Coat Polysaccharide Biosynthesis Protein SpsA, Chain A"/>
    <property type="match status" value="1"/>
</dbReference>
<dbReference type="PATRIC" id="fig|1347342.6.peg.2374"/>
<keyword evidence="1" id="KW-0812">Transmembrane</keyword>
<feature type="transmembrane region" description="Helical" evidence="1">
    <location>
        <begin position="289"/>
        <end position="310"/>
    </location>
</feature>
<proteinExistence type="predicted"/>
<sequence length="334" mass="38122">MHLQYSFIIPVYNRPDEIEELLESFINLKTSLDFEIVIIEDGSNITSEAVVNKFQEQLDITYFYKENTGPGHSRNFGMQHAKGNYFIILDSDCVLPSNYLNEVDASLNSEFVDCFGGPDAADASFTNLQKAINFSMTSFITTGGIRGNKNQVGKFQPRSFNMGLSKKAFQASKGFGTIHPGEDPDLSIRLWGLGFQTKLISDAFVYHKRRISWSKFYKQVHKFGLVRPILNSWHPQTAKITYWFPTVFIFGLLVAIIAFIFQFKWLLMAYVAYFVVAFFLALLQSKSLIVALLAIPAILIQFEGYGYGFIKSYINIQVLKKEAVRVYPELFFKL</sequence>
<dbReference type="EMBL" id="HG315671">
    <property type="protein sequence ID" value="CDF80075.1"/>
    <property type="molecule type" value="Genomic_DNA"/>
</dbReference>
<dbReference type="OrthoDB" id="9813550at2"/>